<dbReference type="SMART" id="SM00347">
    <property type="entry name" value="HTH_MARR"/>
    <property type="match status" value="1"/>
</dbReference>
<feature type="domain" description="HTH marR-type" evidence="2">
    <location>
        <begin position="12"/>
        <end position="161"/>
    </location>
</feature>
<dbReference type="PANTHER" id="PTHR33164">
    <property type="entry name" value="TRANSCRIPTIONAL REGULATOR, MARR FAMILY"/>
    <property type="match status" value="1"/>
</dbReference>
<dbReference type="GO" id="GO:0006950">
    <property type="term" value="P:response to stress"/>
    <property type="evidence" value="ECO:0007669"/>
    <property type="project" value="TreeGrafter"/>
</dbReference>
<dbReference type="PROSITE" id="PS50995">
    <property type="entry name" value="HTH_MARR_2"/>
    <property type="match status" value="1"/>
</dbReference>
<sequence>MSHQVHNPSVGEKPTPSDLAKMSRASAAPFTAASVGRLSHLFPHWLLLNVETPLGIPASRLLVLWMLRNEKALTMGEIAQMIDLTPRGVTRIVDGLEADGFATRTEDESDKRIKVVELTTKGRRFLDASLPKVHQKYVELFAVLDKSEAVELVRLLEKLTDHMKMQIDAD</sequence>
<organism evidence="4">
    <name type="scientific">freshwater metagenome</name>
    <dbReference type="NCBI Taxonomy" id="449393"/>
    <lineage>
        <taxon>unclassified sequences</taxon>
        <taxon>metagenomes</taxon>
        <taxon>ecological metagenomes</taxon>
    </lineage>
</organism>
<evidence type="ECO:0000256" key="1">
    <source>
        <dbReference type="SAM" id="MobiDB-lite"/>
    </source>
</evidence>
<protein>
    <submittedName>
        <fullName evidence="4">Unannotated protein</fullName>
    </submittedName>
</protein>
<gene>
    <name evidence="3" type="ORF">UFOPK2334_01411</name>
    <name evidence="4" type="ORF">UFOPK2870_01439</name>
    <name evidence="5" type="ORF">UFOPK4293_01501</name>
</gene>
<dbReference type="Gene3D" id="1.10.10.10">
    <property type="entry name" value="Winged helix-like DNA-binding domain superfamily/Winged helix DNA-binding domain"/>
    <property type="match status" value="1"/>
</dbReference>
<evidence type="ECO:0000259" key="2">
    <source>
        <dbReference type="PROSITE" id="PS50995"/>
    </source>
</evidence>
<evidence type="ECO:0000313" key="5">
    <source>
        <dbReference type="EMBL" id="CAB5056417.1"/>
    </source>
</evidence>
<dbReference type="AlphaFoldDB" id="A0A6J6VQT9"/>
<dbReference type="EMBL" id="CAEZXA010000164">
    <property type="protein sequence ID" value="CAB4684993.1"/>
    <property type="molecule type" value="Genomic_DNA"/>
</dbReference>
<dbReference type="PANTHER" id="PTHR33164:SF43">
    <property type="entry name" value="HTH-TYPE TRANSCRIPTIONAL REPRESSOR YETL"/>
    <property type="match status" value="1"/>
</dbReference>
<dbReference type="InterPro" id="IPR036388">
    <property type="entry name" value="WH-like_DNA-bd_sf"/>
</dbReference>
<dbReference type="InterPro" id="IPR039422">
    <property type="entry name" value="MarR/SlyA-like"/>
</dbReference>
<reference evidence="4" key="1">
    <citation type="submission" date="2020-05" db="EMBL/GenBank/DDBJ databases">
        <authorList>
            <person name="Chiriac C."/>
            <person name="Salcher M."/>
            <person name="Ghai R."/>
            <person name="Kavagutti S V."/>
        </authorList>
    </citation>
    <scope>NUCLEOTIDE SEQUENCE</scope>
</reference>
<feature type="region of interest" description="Disordered" evidence="1">
    <location>
        <begin position="1"/>
        <end position="22"/>
    </location>
</feature>
<name>A0A6J6VQT9_9ZZZZ</name>
<proteinExistence type="predicted"/>
<dbReference type="SUPFAM" id="SSF46785">
    <property type="entry name" value="Winged helix' DNA-binding domain"/>
    <property type="match status" value="1"/>
</dbReference>
<accession>A0A6J6VQT9</accession>
<dbReference type="InterPro" id="IPR000835">
    <property type="entry name" value="HTH_MarR-typ"/>
</dbReference>
<dbReference type="GO" id="GO:0003700">
    <property type="term" value="F:DNA-binding transcription factor activity"/>
    <property type="evidence" value="ECO:0007669"/>
    <property type="project" value="InterPro"/>
</dbReference>
<dbReference type="InterPro" id="IPR036390">
    <property type="entry name" value="WH_DNA-bd_sf"/>
</dbReference>
<dbReference type="EMBL" id="CAEZZL010000178">
    <property type="protein sequence ID" value="CAB4773385.1"/>
    <property type="molecule type" value="Genomic_DNA"/>
</dbReference>
<dbReference type="EMBL" id="CAFBQH010000123">
    <property type="protein sequence ID" value="CAB5056417.1"/>
    <property type="molecule type" value="Genomic_DNA"/>
</dbReference>
<dbReference type="Pfam" id="PF01047">
    <property type="entry name" value="MarR"/>
    <property type="match status" value="1"/>
</dbReference>
<evidence type="ECO:0000313" key="3">
    <source>
        <dbReference type="EMBL" id="CAB4684993.1"/>
    </source>
</evidence>
<evidence type="ECO:0000313" key="4">
    <source>
        <dbReference type="EMBL" id="CAB4773385.1"/>
    </source>
</evidence>
<dbReference type="PRINTS" id="PR00598">
    <property type="entry name" value="HTHMARR"/>
</dbReference>